<evidence type="ECO:0000256" key="11">
    <source>
        <dbReference type="RuleBase" id="RU362068"/>
    </source>
</evidence>
<comment type="similarity">
    <text evidence="3 11">Belongs to the ketopantoate reductase family.</text>
</comment>
<evidence type="ECO:0000313" key="15">
    <source>
        <dbReference type="Proteomes" id="UP001596410"/>
    </source>
</evidence>
<evidence type="ECO:0000256" key="6">
    <source>
        <dbReference type="ARBA" id="ARBA00022655"/>
    </source>
</evidence>
<evidence type="ECO:0000256" key="1">
    <source>
        <dbReference type="ARBA" id="ARBA00002919"/>
    </source>
</evidence>
<dbReference type="RefSeq" id="WP_204707912.1">
    <property type="nucleotide sequence ID" value="NZ_JBHSZV010000013.1"/>
</dbReference>
<evidence type="ECO:0000313" key="14">
    <source>
        <dbReference type="EMBL" id="MFC7061308.1"/>
    </source>
</evidence>
<sequence>MKIGIIGGGAIGLLVAVHMASKHQVSLYVRSENQKKLISEHGVTCRDLHQRVSVYTNRENLNEQELIIIAVKQHHIQEVVSNLPSAPALLFLQNGMTHLSAIQSVPNPCVLGVVEHGALKVSDYQVIHTGYGSIQLAVHHGGVNIDSWVEGFSEKEFPFKKRESYWEMLTEKLIVNTVINPLTAIFQVKNKEIVENDHINKLAELLCEEACRALQLSFRDQWARVCYIAENTGENMSSMLKDLNEGRKTEIDAICGFVLRTLKEDDAPFHQFVLESVHALELINQKGGAS</sequence>
<protein>
    <recommendedName>
        <fullName evidence="5 11">2-dehydropantoate 2-reductase</fullName>
        <ecNumber evidence="4 11">1.1.1.169</ecNumber>
    </recommendedName>
    <alternativeName>
        <fullName evidence="9 11">Ketopantoate reductase</fullName>
    </alternativeName>
</protein>
<organism evidence="14 15">
    <name type="scientific">Halobacillus seohaensis</name>
    <dbReference type="NCBI Taxonomy" id="447421"/>
    <lineage>
        <taxon>Bacteria</taxon>
        <taxon>Bacillati</taxon>
        <taxon>Bacillota</taxon>
        <taxon>Bacilli</taxon>
        <taxon>Bacillales</taxon>
        <taxon>Bacillaceae</taxon>
        <taxon>Halobacillus</taxon>
    </lineage>
</organism>
<keyword evidence="8 11" id="KW-0560">Oxidoreductase</keyword>
<dbReference type="NCBIfam" id="TIGR00745">
    <property type="entry name" value="apbA_panE"/>
    <property type="match status" value="1"/>
</dbReference>
<evidence type="ECO:0000259" key="13">
    <source>
        <dbReference type="Pfam" id="PF08546"/>
    </source>
</evidence>
<dbReference type="EC" id="1.1.1.169" evidence="4 11"/>
<dbReference type="Pfam" id="PF02558">
    <property type="entry name" value="ApbA"/>
    <property type="match status" value="1"/>
</dbReference>
<dbReference type="Proteomes" id="UP001596410">
    <property type="component" value="Unassembled WGS sequence"/>
</dbReference>
<evidence type="ECO:0000256" key="4">
    <source>
        <dbReference type="ARBA" id="ARBA00013014"/>
    </source>
</evidence>
<evidence type="ECO:0000256" key="3">
    <source>
        <dbReference type="ARBA" id="ARBA00007870"/>
    </source>
</evidence>
<feature type="domain" description="Ketopantoate reductase C-terminal" evidence="13">
    <location>
        <begin position="169"/>
        <end position="281"/>
    </location>
</feature>
<feature type="domain" description="Ketopantoate reductase N-terminal" evidence="12">
    <location>
        <begin position="3"/>
        <end position="138"/>
    </location>
</feature>
<dbReference type="InterPro" id="IPR008927">
    <property type="entry name" value="6-PGluconate_DH-like_C_sf"/>
</dbReference>
<gene>
    <name evidence="14" type="ORF">ACFQIC_05475</name>
</gene>
<evidence type="ECO:0000256" key="2">
    <source>
        <dbReference type="ARBA" id="ARBA00004994"/>
    </source>
</evidence>
<reference evidence="15" key="1">
    <citation type="journal article" date="2019" name="Int. J. Syst. Evol. Microbiol.">
        <title>The Global Catalogue of Microorganisms (GCM) 10K type strain sequencing project: providing services to taxonomists for standard genome sequencing and annotation.</title>
        <authorList>
            <consortium name="The Broad Institute Genomics Platform"/>
            <consortium name="The Broad Institute Genome Sequencing Center for Infectious Disease"/>
            <person name="Wu L."/>
            <person name="Ma J."/>
        </authorList>
    </citation>
    <scope>NUCLEOTIDE SEQUENCE [LARGE SCALE GENOMIC DNA]</scope>
    <source>
        <strain evidence="15">CGMCC 4.1621</strain>
    </source>
</reference>
<comment type="pathway">
    <text evidence="2 11">Cofactor biosynthesis; (R)-pantothenate biosynthesis; (R)-pantoate from 3-methyl-2-oxobutanoate: step 2/2.</text>
</comment>
<keyword evidence="7 11" id="KW-0521">NADP</keyword>
<comment type="catalytic activity">
    <reaction evidence="10 11">
        <text>(R)-pantoate + NADP(+) = 2-dehydropantoate + NADPH + H(+)</text>
        <dbReference type="Rhea" id="RHEA:16233"/>
        <dbReference type="ChEBI" id="CHEBI:11561"/>
        <dbReference type="ChEBI" id="CHEBI:15378"/>
        <dbReference type="ChEBI" id="CHEBI:15980"/>
        <dbReference type="ChEBI" id="CHEBI:57783"/>
        <dbReference type="ChEBI" id="CHEBI:58349"/>
        <dbReference type="EC" id="1.1.1.169"/>
    </reaction>
</comment>
<proteinExistence type="inferred from homology"/>
<evidence type="ECO:0000256" key="7">
    <source>
        <dbReference type="ARBA" id="ARBA00022857"/>
    </source>
</evidence>
<evidence type="ECO:0000256" key="9">
    <source>
        <dbReference type="ARBA" id="ARBA00032024"/>
    </source>
</evidence>
<dbReference type="InterPro" id="IPR050838">
    <property type="entry name" value="Ketopantoate_reductase"/>
</dbReference>
<dbReference type="Gene3D" id="1.10.1040.10">
    <property type="entry name" value="N-(1-d-carboxylethyl)-l-norvaline Dehydrogenase, domain 2"/>
    <property type="match status" value="1"/>
</dbReference>
<dbReference type="InterPro" id="IPR036291">
    <property type="entry name" value="NAD(P)-bd_dom_sf"/>
</dbReference>
<evidence type="ECO:0000256" key="8">
    <source>
        <dbReference type="ARBA" id="ARBA00023002"/>
    </source>
</evidence>
<dbReference type="PANTHER" id="PTHR43765:SF2">
    <property type="entry name" value="2-DEHYDROPANTOATE 2-REDUCTASE"/>
    <property type="match status" value="1"/>
</dbReference>
<dbReference type="Pfam" id="PF08546">
    <property type="entry name" value="ApbA_C"/>
    <property type="match status" value="1"/>
</dbReference>
<keyword evidence="15" id="KW-1185">Reference proteome</keyword>
<name>A0ABW2EG65_9BACI</name>
<accession>A0ABW2EG65</accession>
<comment type="caution">
    <text evidence="14">The sequence shown here is derived from an EMBL/GenBank/DDBJ whole genome shotgun (WGS) entry which is preliminary data.</text>
</comment>
<dbReference type="SUPFAM" id="SSF48179">
    <property type="entry name" value="6-phosphogluconate dehydrogenase C-terminal domain-like"/>
    <property type="match status" value="1"/>
</dbReference>
<dbReference type="Gene3D" id="3.40.50.720">
    <property type="entry name" value="NAD(P)-binding Rossmann-like Domain"/>
    <property type="match status" value="1"/>
</dbReference>
<evidence type="ECO:0000259" key="12">
    <source>
        <dbReference type="Pfam" id="PF02558"/>
    </source>
</evidence>
<evidence type="ECO:0000256" key="5">
    <source>
        <dbReference type="ARBA" id="ARBA00019465"/>
    </source>
</evidence>
<dbReference type="EMBL" id="JBHSZV010000013">
    <property type="protein sequence ID" value="MFC7061308.1"/>
    <property type="molecule type" value="Genomic_DNA"/>
</dbReference>
<dbReference type="PANTHER" id="PTHR43765">
    <property type="entry name" value="2-DEHYDROPANTOATE 2-REDUCTASE-RELATED"/>
    <property type="match status" value="1"/>
</dbReference>
<keyword evidence="6 11" id="KW-0566">Pantothenate biosynthesis</keyword>
<comment type="function">
    <text evidence="1 11">Catalyzes the NADPH-dependent reduction of ketopantoate into pantoic acid.</text>
</comment>
<evidence type="ECO:0000256" key="10">
    <source>
        <dbReference type="ARBA" id="ARBA00048793"/>
    </source>
</evidence>
<dbReference type="InterPro" id="IPR003710">
    <property type="entry name" value="ApbA"/>
</dbReference>
<dbReference type="InterPro" id="IPR013332">
    <property type="entry name" value="KPR_N"/>
</dbReference>
<dbReference type="SUPFAM" id="SSF51735">
    <property type="entry name" value="NAD(P)-binding Rossmann-fold domains"/>
    <property type="match status" value="1"/>
</dbReference>
<dbReference type="InterPro" id="IPR013752">
    <property type="entry name" value="KPA_reductase"/>
</dbReference>
<dbReference type="InterPro" id="IPR013328">
    <property type="entry name" value="6PGD_dom2"/>
</dbReference>